<dbReference type="CDD" id="cd05466">
    <property type="entry name" value="PBP2_LTTR_substrate"/>
    <property type="match status" value="1"/>
</dbReference>
<organism evidence="6 7">
    <name type="scientific">Neobacillus bataviensis LMG 21833</name>
    <dbReference type="NCBI Taxonomy" id="1117379"/>
    <lineage>
        <taxon>Bacteria</taxon>
        <taxon>Bacillati</taxon>
        <taxon>Bacillota</taxon>
        <taxon>Bacilli</taxon>
        <taxon>Bacillales</taxon>
        <taxon>Bacillaceae</taxon>
        <taxon>Neobacillus</taxon>
    </lineage>
</organism>
<evidence type="ECO:0000256" key="1">
    <source>
        <dbReference type="ARBA" id="ARBA00009437"/>
    </source>
</evidence>
<dbReference type="GO" id="GO:0000976">
    <property type="term" value="F:transcription cis-regulatory region binding"/>
    <property type="evidence" value="ECO:0007669"/>
    <property type="project" value="TreeGrafter"/>
</dbReference>
<evidence type="ECO:0000256" key="4">
    <source>
        <dbReference type="ARBA" id="ARBA00023163"/>
    </source>
</evidence>
<evidence type="ECO:0000256" key="2">
    <source>
        <dbReference type="ARBA" id="ARBA00023015"/>
    </source>
</evidence>
<comment type="similarity">
    <text evidence="1">Belongs to the LysR transcriptional regulatory family.</text>
</comment>
<feature type="domain" description="HTH lysR-type" evidence="5">
    <location>
        <begin position="24"/>
        <end position="81"/>
    </location>
</feature>
<reference evidence="6 7" key="1">
    <citation type="journal article" date="2012" name="Front. Microbiol.">
        <title>Redundancy and modularity in membrane-associated dissimilatory nitrate reduction in Bacillus.</title>
        <authorList>
            <person name="Heylen K."/>
            <person name="Keltjens J."/>
        </authorList>
    </citation>
    <scope>NUCLEOTIDE SEQUENCE [LARGE SCALE GENOMIC DNA]</scope>
    <source>
        <strain evidence="7">LMG 21833T</strain>
    </source>
</reference>
<comment type="caution">
    <text evidence="6">The sequence shown here is derived from an EMBL/GenBank/DDBJ whole genome shotgun (WGS) entry which is preliminary data.</text>
</comment>
<dbReference type="SUPFAM" id="SSF46785">
    <property type="entry name" value="Winged helix' DNA-binding domain"/>
    <property type="match status" value="1"/>
</dbReference>
<evidence type="ECO:0000259" key="5">
    <source>
        <dbReference type="PROSITE" id="PS50931"/>
    </source>
</evidence>
<dbReference type="Proteomes" id="UP000006316">
    <property type="component" value="Unassembled WGS sequence"/>
</dbReference>
<keyword evidence="4" id="KW-0804">Transcription</keyword>
<dbReference type="Pfam" id="PF00126">
    <property type="entry name" value="HTH_1"/>
    <property type="match status" value="1"/>
</dbReference>
<dbReference type="GO" id="GO:0003700">
    <property type="term" value="F:DNA-binding transcription factor activity"/>
    <property type="evidence" value="ECO:0007669"/>
    <property type="project" value="InterPro"/>
</dbReference>
<dbReference type="STRING" id="1117379.BABA_00545"/>
<dbReference type="EMBL" id="AJLS01000003">
    <property type="protein sequence ID" value="EKN71648.1"/>
    <property type="molecule type" value="Genomic_DNA"/>
</dbReference>
<dbReference type="eggNOG" id="COG0583">
    <property type="taxonomic scope" value="Bacteria"/>
</dbReference>
<dbReference type="Gene3D" id="3.40.190.290">
    <property type="match status" value="1"/>
</dbReference>
<dbReference type="InterPro" id="IPR005119">
    <property type="entry name" value="LysR_subst-bd"/>
</dbReference>
<dbReference type="InterPro" id="IPR036388">
    <property type="entry name" value="WH-like_DNA-bd_sf"/>
</dbReference>
<dbReference type="PATRIC" id="fig|1117379.3.peg.113"/>
<protein>
    <submittedName>
        <fullName evidence="6">LysR family transcriptional regulator</fullName>
    </submittedName>
</protein>
<dbReference type="InterPro" id="IPR036390">
    <property type="entry name" value="WH_DNA-bd_sf"/>
</dbReference>
<keyword evidence="7" id="KW-1185">Reference proteome</keyword>
<dbReference type="SUPFAM" id="SSF53850">
    <property type="entry name" value="Periplasmic binding protein-like II"/>
    <property type="match status" value="1"/>
</dbReference>
<evidence type="ECO:0000313" key="6">
    <source>
        <dbReference type="EMBL" id="EKN71648.1"/>
    </source>
</evidence>
<dbReference type="PRINTS" id="PR00039">
    <property type="entry name" value="HTHLYSR"/>
</dbReference>
<evidence type="ECO:0000313" key="7">
    <source>
        <dbReference type="Proteomes" id="UP000006316"/>
    </source>
</evidence>
<accession>K6DTR9</accession>
<keyword evidence="2" id="KW-0805">Transcription regulation</keyword>
<dbReference type="Pfam" id="PF03466">
    <property type="entry name" value="LysR_substrate"/>
    <property type="match status" value="1"/>
</dbReference>
<dbReference type="PANTHER" id="PTHR30126:SF100">
    <property type="entry name" value="LYSR-FAMILY TRANSCRIPTIONAL REGULATOR"/>
    <property type="match status" value="1"/>
</dbReference>
<dbReference type="AlphaFoldDB" id="K6DTR9"/>
<proteinExistence type="inferred from homology"/>
<gene>
    <name evidence="6" type="ORF">BABA_00545</name>
</gene>
<sequence length="325" mass="35944">MVLSVYRNILNIIIGKNDLGVTALELKQLMIFQTAAQELNFTRTAEILCFAQSSITAHIKSLEEELGVPLFERLGKRVILSEAGHRFKLYADRIIQLSEEAKETVGGYIEPSGILTICASETQCTYRLPSLLSQFQSLYPKVQLVFRPGIAETEMEGLLSKGHIDAVLISMIPITSESLIVDLLIPEPIVIVSHPDHFLAKKPAVSPLDLEGQPLLVTEKCDYRRLFEESMAEAGAQPSSKLELGDVEAIKKCVIAGIGIAALPKIAVESEVAQGRMAILKWVGPDFPIVTQLVWHKDKWMSPALRAFLDVTREVILNKPHSLPL</sequence>
<dbReference type="PANTHER" id="PTHR30126">
    <property type="entry name" value="HTH-TYPE TRANSCRIPTIONAL REGULATOR"/>
    <property type="match status" value="1"/>
</dbReference>
<keyword evidence="3" id="KW-0238">DNA-binding</keyword>
<dbReference type="InterPro" id="IPR000847">
    <property type="entry name" value="LysR_HTH_N"/>
</dbReference>
<evidence type="ECO:0000256" key="3">
    <source>
        <dbReference type="ARBA" id="ARBA00023125"/>
    </source>
</evidence>
<dbReference type="Gene3D" id="1.10.10.10">
    <property type="entry name" value="Winged helix-like DNA-binding domain superfamily/Winged helix DNA-binding domain"/>
    <property type="match status" value="1"/>
</dbReference>
<dbReference type="PROSITE" id="PS50931">
    <property type="entry name" value="HTH_LYSR"/>
    <property type="match status" value="1"/>
</dbReference>
<name>K6DTR9_9BACI</name>